<reference evidence="2 3" key="1">
    <citation type="submission" date="2018-05" db="EMBL/GenBank/DDBJ databases">
        <title>Genome sequencing and assembly of the regulated plant pathogen Lachnellula willkommii and related sister species for the development of diagnostic species identification markers.</title>
        <authorList>
            <person name="Giroux E."/>
            <person name="Bilodeau G."/>
        </authorList>
    </citation>
    <scope>NUCLEOTIDE SEQUENCE [LARGE SCALE GENOMIC DNA]</scope>
    <source>
        <strain evidence="2 3">CBS 268.59</strain>
    </source>
</reference>
<evidence type="ECO:0000256" key="1">
    <source>
        <dbReference type="SAM" id="MobiDB-lite"/>
    </source>
</evidence>
<feature type="compositionally biased region" description="Pro residues" evidence="1">
    <location>
        <begin position="580"/>
        <end position="598"/>
    </location>
</feature>
<feature type="compositionally biased region" description="Basic and acidic residues" evidence="1">
    <location>
        <begin position="532"/>
        <end position="558"/>
    </location>
</feature>
<evidence type="ECO:0000313" key="3">
    <source>
        <dbReference type="Proteomes" id="UP000469558"/>
    </source>
</evidence>
<feature type="region of interest" description="Disordered" evidence="1">
    <location>
        <begin position="112"/>
        <end position="157"/>
    </location>
</feature>
<organism evidence="2 3">
    <name type="scientific">Lachnellula suecica</name>
    <dbReference type="NCBI Taxonomy" id="602035"/>
    <lineage>
        <taxon>Eukaryota</taxon>
        <taxon>Fungi</taxon>
        <taxon>Dikarya</taxon>
        <taxon>Ascomycota</taxon>
        <taxon>Pezizomycotina</taxon>
        <taxon>Leotiomycetes</taxon>
        <taxon>Helotiales</taxon>
        <taxon>Lachnaceae</taxon>
        <taxon>Lachnellula</taxon>
    </lineage>
</organism>
<name>A0A8T9C1N5_9HELO</name>
<comment type="caution">
    <text evidence="2">The sequence shown here is derived from an EMBL/GenBank/DDBJ whole genome shotgun (WGS) entry which is preliminary data.</text>
</comment>
<keyword evidence="3" id="KW-1185">Reference proteome</keyword>
<feature type="compositionally biased region" description="Polar residues" evidence="1">
    <location>
        <begin position="446"/>
        <end position="463"/>
    </location>
</feature>
<feature type="compositionally biased region" description="Polar residues" evidence="1">
    <location>
        <begin position="428"/>
        <end position="438"/>
    </location>
</feature>
<feature type="compositionally biased region" description="Low complexity" evidence="1">
    <location>
        <begin position="132"/>
        <end position="141"/>
    </location>
</feature>
<gene>
    <name evidence="2" type="ORF">LSUE1_G007600</name>
</gene>
<proteinExistence type="predicted"/>
<dbReference type="AlphaFoldDB" id="A0A8T9C1N5"/>
<sequence length="653" mass="71248">MDCNRPPGFMEVMPLGETQIEGKIDATAGNFLMHTLGTIPRVKQKFGPEEIQGARICITSCEFEKVSELKAATVGGVLRGRGKYYIMTVAHAFPGYRSDISKGISEPSEFEYDIDSENDDDEADSSVIETTSRGSMSSGYSESEDSKSSDESSNLGSTVLHSQQLTAPASGDPPIFSFEGQRPTLDYALIEILDQQGDQFVVEGLETLEKEGWEQDQQSRVTTVNVLVKVSPQETLKGQLLAAPTYLPIGGSYRELWTVSLQGTLGRGHCGSWVSDAATGKIYGHLVAGSPETGSAYVVPFKEVICDLNERFGGEWEAMSLPSPDLKKKIAQEAPKINLNLVPEDAKQSNANLSHLLGQSHPAREYNPSFLPTETSNTYISAPRENKQNAKKVHYTAGTKGKSSSRRGRHNYDSGIGSSDASDRASLGTPNKFVSSARSSRDSGVGASSASDRASLNTFDNTPLNTQKLYSQRHSPTALGEALDAANETISELVKSNEQLKQLLYESNKENRALKIEKNDLIKEAEHLGEELDHERRAHDKPRREVGRPNERPIRRREEDEESLLSQDSGYDSGRRYIAPNPPANNAPNPFSPLPERPPGSRAPAVTYAPNPTYAPAPMTAAQYARIPKDAARTVASSSGQKRTDATYNPHPI</sequence>
<feature type="region of interest" description="Disordered" evidence="1">
    <location>
        <begin position="374"/>
        <end position="463"/>
    </location>
</feature>
<feature type="compositionally biased region" description="Acidic residues" evidence="1">
    <location>
        <begin position="112"/>
        <end position="124"/>
    </location>
</feature>
<accession>A0A8T9C1N5</accession>
<evidence type="ECO:0000313" key="2">
    <source>
        <dbReference type="EMBL" id="TVY67548.1"/>
    </source>
</evidence>
<dbReference type="Proteomes" id="UP000469558">
    <property type="component" value="Unassembled WGS sequence"/>
</dbReference>
<dbReference type="OrthoDB" id="409136at2759"/>
<dbReference type="EMBL" id="QGMK01001510">
    <property type="protein sequence ID" value="TVY67548.1"/>
    <property type="molecule type" value="Genomic_DNA"/>
</dbReference>
<feature type="region of interest" description="Disordered" evidence="1">
    <location>
        <begin position="632"/>
        <end position="653"/>
    </location>
</feature>
<feature type="region of interest" description="Disordered" evidence="1">
    <location>
        <begin position="532"/>
        <end position="611"/>
    </location>
</feature>
<protein>
    <submittedName>
        <fullName evidence="2">Uncharacterized protein</fullName>
    </submittedName>
</protein>